<evidence type="ECO:0000259" key="8">
    <source>
        <dbReference type="SMART" id="SM00382"/>
    </source>
</evidence>
<dbReference type="InterPro" id="IPR027417">
    <property type="entry name" value="P-loop_NTPase"/>
</dbReference>
<accession>A0AAV5MLF1</accession>
<dbReference type="EMBL" id="BPVZ01000314">
    <property type="protein sequence ID" value="GKV49698.1"/>
    <property type="molecule type" value="Genomic_DNA"/>
</dbReference>
<dbReference type="SMART" id="SM00369">
    <property type="entry name" value="LRR_TYP"/>
    <property type="match status" value="5"/>
</dbReference>
<dbReference type="SUPFAM" id="SSF52058">
    <property type="entry name" value="L domain-like"/>
    <property type="match status" value="1"/>
</dbReference>
<proteinExistence type="inferred from homology"/>
<evidence type="ECO:0000313" key="10">
    <source>
        <dbReference type="Proteomes" id="UP001054252"/>
    </source>
</evidence>
<reference evidence="9 10" key="1">
    <citation type="journal article" date="2021" name="Commun. Biol.">
        <title>The genome of Shorea leprosula (Dipterocarpaceae) highlights the ecological relevance of drought in aseasonal tropical rainforests.</title>
        <authorList>
            <person name="Ng K.K.S."/>
            <person name="Kobayashi M.J."/>
            <person name="Fawcett J.A."/>
            <person name="Hatakeyama M."/>
            <person name="Paape T."/>
            <person name="Ng C.H."/>
            <person name="Ang C.C."/>
            <person name="Tnah L.H."/>
            <person name="Lee C.T."/>
            <person name="Nishiyama T."/>
            <person name="Sese J."/>
            <person name="O'Brien M.J."/>
            <person name="Copetti D."/>
            <person name="Mohd Noor M.I."/>
            <person name="Ong R.C."/>
            <person name="Putra M."/>
            <person name="Sireger I.Z."/>
            <person name="Indrioko S."/>
            <person name="Kosugi Y."/>
            <person name="Izuno A."/>
            <person name="Isagi Y."/>
            <person name="Lee S.L."/>
            <person name="Shimizu K.K."/>
        </authorList>
    </citation>
    <scope>NUCLEOTIDE SEQUENCE [LARGE SCALE GENOMIC DNA]</scope>
    <source>
        <strain evidence="9">214</strain>
    </source>
</reference>
<dbReference type="PROSITE" id="PS51450">
    <property type="entry name" value="LRR"/>
    <property type="match status" value="1"/>
</dbReference>
<keyword evidence="10" id="KW-1185">Reference proteome</keyword>
<keyword evidence="6" id="KW-0067">ATP-binding</keyword>
<evidence type="ECO:0000256" key="6">
    <source>
        <dbReference type="ARBA" id="ARBA00022840"/>
    </source>
</evidence>
<comment type="caution">
    <text evidence="9">The sequence shown here is derived from an EMBL/GenBank/DDBJ whole genome shotgun (WGS) entry which is preliminary data.</text>
</comment>
<dbReference type="GO" id="GO:0006952">
    <property type="term" value="P:defense response"/>
    <property type="evidence" value="ECO:0007669"/>
    <property type="project" value="UniProtKB-KW"/>
</dbReference>
<dbReference type="InterPro" id="IPR003593">
    <property type="entry name" value="AAA+_ATPase"/>
</dbReference>
<evidence type="ECO:0000256" key="7">
    <source>
        <dbReference type="SAM" id="Coils"/>
    </source>
</evidence>
<comment type="similarity">
    <text evidence="1">Belongs to the disease resistance NB-LRR family.</text>
</comment>
<sequence>MPEPCFCAFGQNAAGNFVGNLFSGIFTLISKPIILVFKCDDNVDYLKNKVAELKDEKDTAENYAEGVERRGEKIVQKLRNWLTSANDRIEAADKLVADAEGNAKKKCFFGLRLNPKSRYQLSKKAEENSKTIDKLVNEARGFNLALSHTPAPPEEVPAPVKGFEDFYSRKDVLERIMEALQSQSSSIIGVHGMPGVGKTMLAKEVKRKAEQDKLFDAVAMALVSRSAELKKIQDEIARGLGLDQLPNGITTQNAAERIKDRLKNMKKVLIILDDIWVPGIDLEELGIPLRNNPTKIEGSSSREGYVECKILLTSRDSDVLSDLMDSPQHFSLHQLKFEEAWELLKKIVGDRAESEELHGTAIEIVRECGGLPLAITTIAKALKNKKPFEWRDALRKLRKPSSENFDGISANVYSAIEVSYSSLESEKLKKTFLLCCLLGHKASIQDLLKYGVGLGLFANTIEEARDEVFTLISKLRASSLLIDDSDNNCFDMHDLIHDVAVSITSRDRHGLLLTGDHVPKEWSDMEAKKDFKWIWMRYANVDGLPEELESPHLTLFWLANKNPSLQIPANFFKGMPRLKVLDLTHMHLSSLPSSICLLQNLHTLCLDQSVLGDIRIIGELKNLEILSLGLSEFEELPREIGQLTQLKLLDLSACIKLKIIPPCVLASMSILEELYLGNSFHGWEVEENGNQRNASLAELKHLKKLTNLEVCIPDIRMIPKDLFFENLKKFKIFIGSKWEDQYSSFGSSRILKLHLNASINSNDLVKMLLKKAEELHLRELAGVENVVDELNTEGFPDSKRLYVRNAPEVAFPNVEIILIQFMESLNKIWQDQLDADSFCQLNYLCVNSCGKLLNIFPLTMLERLQKLDKLQIWNCNALEEIVDSQGLGAIQSQSQISTEPTLVETPIKLVLPKLTHLQLYGLPKLKGFYCQMVDTEWPSLKKLKVYGCDQVQIFASEFSGFQRANGDDQIGIGINCPIFSVNKVAFPSVERVEIQCMESLNKIWQDQLDADSFCQLNLLGVNSCGKLLNIFPLTMLERLQKLYALQIWNCNALEEIVDSQGLVAIQSQSQITTEPTLVETPIKLVLPRLTHLQLYGLPKLKGFYCQMVDTEWPSLKKLEVYGCDQVQIFASEFSGFQRANGDDQIGIGINCPIFSVNKVRAVSIFIEACVCRYAVGFNTTNKLQKVKLTVDEDEGFWEGNLNSTIKKMFAEKAGYHGLEDLKFSEFPELIEIWYKKPQENLPFRMLKFLEVDNCSNLTYLLTPSMALGLVQLHDLKVTNCAMMEQVITGEGAEETFPLLNSILLGSCSVLTSFYEGSSRLRFSSLKQITVANCPNLLTFASSFSREQGKEMTANDKGNEQRPELPTQPFFSEKVVLPNLEELQLRWMNVNIKWHTSITYLCVGKLKKLIIQDCDNLEYLFSSSIARGLVMLGQVEIRECKRMKEIIVTENAEEKENLIFPQLNFLLLKDLQNIVGFYSGNCIVEFPFLKQLHVFNCPELEGFIVKYFASTNVTADKQPFFDEQVAFPNLESLTLNHLKNLDIIWHNQFHADSFGKLKSLSVSNCEKLSTVFPSADMLGRIWKSLEMLTIYHCGSLEVVFGIAEFNVNQTHARIDTKLRELNIYGLPRLKYVWNKDPQGILTFHSLESVAIRSCEGLKILFPASIGKSLSQLQKLHLSNCGVEEIVTMGEQGKEAIVDFEFPRVSSLQLERLPRLQCFHPGKHTAAWPKLKKFHFSLFNQVKRTDGSWQLDFPVRLPLFSIEKVIPQLEELSLSRHDITMICEHQFKEDLFFNVKALRICGYLDNESDVLPVRLLQRFCHLEELVVESCNFEEWFPSKGEVEEQEKHIEIETLSRIKRLNLVSLPYLRCIWSCDSSIVPQNLGTLQVFWCDSLISLSTSPAFFQNLVTLNISGCGAMVNLVSISIARSLVRLERLIVSWCYMLTEIVGNEGNGTQDLNMITFTKLRFLKLIFLPRLESFCLGNFTFKFPSLKKLIVIQCPKLMIFNEGDLNTPLLRRVELIEGEDKWRWEGDLNTTIQRMYMDEVGFAGLQLLMLSSFPKLLETWHIKNPQGLLDFRQLQVLEICKCSKFKYLLTHSMALGLVQLMQLIVKNCGTMEQVIMGEGAKNKMEFPHLWLINLESCSDLTSFYVGSHSLELPSSIDFVVKDCPKMVTFVASTFSKEHNKEESQYLFSSKVETPNLVFLSLSSNNIQRILDNSILEISSYVQNLRKLCVEGCGNLEYLLTSSMVKSFEQLNWLKICDCNMMEEVIFAEESMDEERMCKIFFPNLEFLLLQDLPKLTRFCSGNYLELPCLWKLKISQCPVLKTFISSFFFGDMIASTENVKNTCTLSLFDAKVAFPKLERLVIEHVKSLNKIWNDQLEVDSFCQITLVSVVSCEKLLNIFPFSMLERLQRLDKLQISNCDSLEEVLESHEPGVCQSQVQKATPLPLLETVTCLEDDVKDEIVFSKLKYLQLCCLPRLSSFFSVKCKFEFPFLEEVILMDCPSMHTFSRDEIRTPKLQKVKLTRDEDEGFWDGNLNSTVQIQFM</sequence>
<keyword evidence="2" id="KW-0433">Leucine-rich repeat</keyword>
<dbReference type="InterPro" id="IPR032675">
    <property type="entry name" value="LRR_dom_sf"/>
</dbReference>
<gene>
    <name evidence="9" type="ORF">SLEP1_g56434</name>
</gene>
<name>A0AAV5MLF1_9ROSI</name>
<protein>
    <recommendedName>
        <fullName evidence="8">AAA+ ATPase domain-containing protein</fullName>
    </recommendedName>
</protein>
<keyword evidence="3" id="KW-0677">Repeat</keyword>
<dbReference type="PANTHER" id="PTHR33463">
    <property type="entry name" value="NB-ARC DOMAIN-CONTAINING PROTEIN-RELATED"/>
    <property type="match status" value="1"/>
</dbReference>
<keyword evidence="4" id="KW-0547">Nucleotide-binding</keyword>
<dbReference type="InterPro" id="IPR001611">
    <property type="entry name" value="Leu-rich_rpt"/>
</dbReference>
<feature type="domain" description="AAA+ ATPase" evidence="8">
    <location>
        <begin position="184"/>
        <end position="336"/>
    </location>
</feature>
<dbReference type="InterPro" id="IPR050905">
    <property type="entry name" value="Plant_NBS-LRR"/>
</dbReference>
<dbReference type="Proteomes" id="UP001054252">
    <property type="component" value="Unassembled WGS sequence"/>
</dbReference>
<evidence type="ECO:0000313" key="9">
    <source>
        <dbReference type="EMBL" id="GKV49698.1"/>
    </source>
</evidence>
<evidence type="ECO:0000256" key="1">
    <source>
        <dbReference type="ARBA" id="ARBA00008894"/>
    </source>
</evidence>
<dbReference type="SUPFAM" id="SSF52540">
    <property type="entry name" value="P-loop containing nucleoside triphosphate hydrolases"/>
    <property type="match status" value="1"/>
</dbReference>
<organism evidence="9 10">
    <name type="scientific">Rubroshorea leprosula</name>
    <dbReference type="NCBI Taxonomy" id="152421"/>
    <lineage>
        <taxon>Eukaryota</taxon>
        <taxon>Viridiplantae</taxon>
        <taxon>Streptophyta</taxon>
        <taxon>Embryophyta</taxon>
        <taxon>Tracheophyta</taxon>
        <taxon>Spermatophyta</taxon>
        <taxon>Magnoliopsida</taxon>
        <taxon>eudicotyledons</taxon>
        <taxon>Gunneridae</taxon>
        <taxon>Pentapetalae</taxon>
        <taxon>rosids</taxon>
        <taxon>malvids</taxon>
        <taxon>Malvales</taxon>
        <taxon>Dipterocarpaceae</taxon>
        <taxon>Rubroshorea</taxon>
    </lineage>
</organism>
<dbReference type="InterPro" id="IPR003591">
    <property type="entry name" value="Leu-rich_rpt_typical-subtyp"/>
</dbReference>
<evidence type="ECO:0000256" key="2">
    <source>
        <dbReference type="ARBA" id="ARBA00022614"/>
    </source>
</evidence>
<keyword evidence="5" id="KW-0611">Plant defense</keyword>
<dbReference type="Gene3D" id="1.10.8.430">
    <property type="entry name" value="Helical domain of apoptotic protease-activating factors"/>
    <property type="match status" value="1"/>
</dbReference>
<evidence type="ECO:0000256" key="4">
    <source>
        <dbReference type="ARBA" id="ARBA00022741"/>
    </source>
</evidence>
<evidence type="ECO:0000256" key="5">
    <source>
        <dbReference type="ARBA" id="ARBA00022821"/>
    </source>
</evidence>
<feature type="coiled-coil region" evidence="7">
    <location>
        <begin position="43"/>
        <end position="102"/>
    </location>
</feature>
<dbReference type="GO" id="GO:0005524">
    <property type="term" value="F:ATP binding"/>
    <property type="evidence" value="ECO:0007669"/>
    <property type="project" value="UniProtKB-KW"/>
</dbReference>
<dbReference type="InterPro" id="IPR002182">
    <property type="entry name" value="NB-ARC"/>
</dbReference>
<dbReference type="SUPFAM" id="SSF52047">
    <property type="entry name" value="RNI-like"/>
    <property type="match status" value="5"/>
</dbReference>
<dbReference type="PANTHER" id="PTHR33463:SF192">
    <property type="entry name" value="DISEASE RESISTANCE PROTEIN RPS2-LIKE"/>
    <property type="match status" value="1"/>
</dbReference>
<keyword evidence="7" id="KW-0175">Coiled coil</keyword>
<dbReference type="SMART" id="SM00382">
    <property type="entry name" value="AAA"/>
    <property type="match status" value="1"/>
</dbReference>
<dbReference type="Gene3D" id="3.40.50.300">
    <property type="entry name" value="P-loop containing nucleotide triphosphate hydrolases"/>
    <property type="match status" value="1"/>
</dbReference>
<dbReference type="GO" id="GO:0043531">
    <property type="term" value="F:ADP binding"/>
    <property type="evidence" value="ECO:0007669"/>
    <property type="project" value="InterPro"/>
</dbReference>
<dbReference type="InterPro" id="IPR042197">
    <property type="entry name" value="Apaf_helical"/>
</dbReference>
<dbReference type="Pfam" id="PF00931">
    <property type="entry name" value="NB-ARC"/>
    <property type="match status" value="1"/>
</dbReference>
<dbReference type="Pfam" id="PF23247">
    <property type="entry name" value="LRR_RPS2"/>
    <property type="match status" value="10"/>
</dbReference>
<dbReference type="PRINTS" id="PR00364">
    <property type="entry name" value="DISEASERSIST"/>
</dbReference>
<dbReference type="InterPro" id="IPR057135">
    <property type="entry name" value="At4g27190-like_LRR"/>
</dbReference>
<evidence type="ECO:0000256" key="3">
    <source>
        <dbReference type="ARBA" id="ARBA00022737"/>
    </source>
</evidence>
<dbReference type="Gene3D" id="3.80.10.10">
    <property type="entry name" value="Ribonuclease Inhibitor"/>
    <property type="match status" value="8"/>
</dbReference>